<organism evidence="2 3">
    <name type="scientific">Trichinella pseudospiralis</name>
    <name type="common">Parasitic roundworm</name>
    <dbReference type="NCBI Taxonomy" id="6337"/>
    <lineage>
        <taxon>Eukaryota</taxon>
        <taxon>Metazoa</taxon>
        <taxon>Ecdysozoa</taxon>
        <taxon>Nematoda</taxon>
        <taxon>Enoplea</taxon>
        <taxon>Dorylaimia</taxon>
        <taxon>Trichinellida</taxon>
        <taxon>Trichinellidae</taxon>
        <taxon>Trichinella</taxon>
    </lineage>
</organism>
<proteinExistence type="predicted"/>
<dbReference type="AlphaFoldDB" id="A0A0V1G7T5"/>
<feature type="compositionally biased region" description="Polar residues" evidence="1">
    <location>
        <begin position="1"/>
        <end position="13"/>
    </location>
</feature>
<evidence type="ECO:0000256" key="1">
    <source>
        <dbReference type="SAM" id="MobiDB-lite"/>
    </source>
</evidence>
<feature type="region of interest" description="Disordered" evidence="1">
    <location>
        <begin position="1"/>
        <end position="35"/>
    </location>
</feature>
<evidence type="ECO:0000313" key="3">
    <source>
        <dbReference type="Proteomes" id="UP000054826"/>
    </source>
</evidence>
<reference evidence="2 3" key="1">
    <citation type="submission" date="2015-01" db="EMBL/GenBank/DDBJ databases">
        <title>Evolution of Trichinella species and genotypes.</title>
        <authorList>
            <person name="Korhonen P.K."/>
            <person name="Edoardo P."/>
            <person name="Giuseppe L.R."/>
            <person name="Gasser R.B."/>
        </authorList>
    </citation>
    <scope>NUCLEOTIDE SEQUENCE [LARGE SCALE GENOMIC DNA]</scope>
    <source>
        <strain evidence="2">ISS176</strain>
    </source>
</reference>
<protein>
    <submittedName>
        <fullName evidence="2">Uncharacterized protein</fullName>
    </submittedName>
</protein>
<sequence>MLQNACTTRQTWMQGEKCTRGHKSSSGFGKKTTET</sequence>
<dbReference type="EMBL" id="JYDV01005760">
    <property type="protein sequence ID" value="KRY94372.1"/>
    <property type="molecule type" value="Genomic_DNA"/>
</dbReference>
<name>A0A0V1G7T5_TRIPS</name>
<evidence type="ECO:0000313" key="2">
    <source>
        <dbReference type="EMBL" id="KRY94372.1"/>
    </source>
</evidence>
<accession>A0A0V1G7T5</accession>
<gene>
    <name evidence="2" type="ORF">T4C_11602</name>
</gene>
<dbReference type="Proteomes" id="UP000054826">
    <property type="component" value="Unassembled WGS sequence"/>
</dbReference>
<comment type="caution">
    <text evidence="2">The sequence shown here is derived from an EMBL/GenBank/DDBJ whole genome shotgun (WGS) entry which is preliminary data.</text>
</comment>